<dbReference type="Proteomes" id="UP000030377">
    <property type="component" value="Unassembled WGS sequence"/>
</dbReference>
<name>A0A0A3XMB5_BRAJP</name>
<dbReference type="EMBL" id="CP017637">
    <property type="protein sequence ID" value="APG15181.1"/>
    <property type="molecule type" value="Genomic_DNA"/>
</dbReference>
<dbReference type="EMBL" id="JRPN01000033">
    <property type="protein sequence ID" value="KGT74424.1"/>
    <property type="molecule type" value="Genomic_DNA"/>
</dbReference>
<evidence type="ECO:0000313" key="4">
    <source>
        <dbReference type="Proteomes" id="UP000181962"/>
    </source>
</evidence>
<accession>A0A0A3XMB5</accession>
<reference evidence="2 3" key="1">
    <citation type="submission" date="2014-09" db="EMBL/GenBank/DDBJ databases">
        <title>Draft genome of Bradyrhizobium japonicum Is-34.</title>
        <authorList>
            <person name="Tsurumaru H."/>
            <person name="Yamakawa T."/>
            <person name="Hashimoto S."/>
            <person name="Okizaki K."/>
            <person name="Kanesaki Y."/>
            <person name="Yoshikawa H."/>
            <person name="Yajima S."/>
        </authorList>
    </citation>
    <scope>NUCLEOTIDE SEQUENCE [LARGE SCALE GENOMIC DNA]</scope>
    <source>
        <strain evidence="2 3">Is-34</strain>
    </source>
</reference>
<evidence type="ECO:0000313" key="3">
    <source>
        <dbReference type="Proteomes" id="UP000030377"/>
    </source>
</evidence>
<dbReference type="PATRIC" id="fig|375.37.peg.8666"/>
<reference evidence="1 4" key="2">
    <citation type="submission" date="2016-11" db="EMBL/GenBank/DDBJ databases">
        <title>Complete Genome Sequence of Bradyrhizobium sp. strain J5, an isolated from soybean nodule in Hokkaido.</title>
        <authorList>
            <person name="Kanehara K."/>
        </authorList>
    </citation>
    <scope>NUCLEOTIDE SEQUENCE [LARGE SCALE GENOMIC DNA]</scope>
    <source>
        <strain evidence="1 4">J5</strain>
    </source>
</reference>
<proteinExistence type="predicted"/>
<protein>
    <submittedName>
        <fullName evidence="2">Uncharacterized protein</fullName>
    </submittedName>
</protein>
<organism evidence="2 3">
    <name type="scientific">Bradyrhizobium japonicum</name>
    <dbReference type="NCBI Taxonomy" id="375"/>
    <lineage>
        <taxon>Bacteria</taxon>
        <taxon>Pseudomonadati</taxon>
        <taxon>Pseudomonadota</taxon>
        <taxon>Alphaproteobacteria</taxon>
        <taxon>Hyphomicrobiales</taxon>
        <taxon>Nitrobacteraceae</taxon>
        <taxon>Bradyrhizobium</taxon>
    </lineage>
</organism>
<evidence type="ECO:0000313" key="1">
    <source>
        <dbReference type="EMBL" id="APG15181.1"/>
    </source>
</evidence>
<dbReference type="AlphaFoldDB" id="A0A0A3XMB5"/>
<sequence length="62" mass="6786">MAVPYERLWGSSPGEGPLTVSLSRMGQPAWTSLHRLPVKDFEKLFKKLLGILTPDHAAAIGL</sequence>
<dbReference type="Proteomes" id="UP000181962">
    <property type="component" value="Chromosome"/>
</dbReference>
<evidence type="ECO:0000313" key="2">
    <source>
        <dbReference type="EMBL" id="KGT74424.1"/>
    </source>
</evidence>
<gene>
    <name evidence="1" type="ORF">BKD09_43455</name>
    <name evidence="2" type="ORF">MA20_39025</name>
</gene>